<dbReference type="Gene3D" id="3.30.300.20">
    <property type="match status" value="1"/>
</dbReference>
<name>A0A543FYD6_9PSEU</name>
<dbReference type="InterPro" id="IPR036102">
    <property type="entry name" value="OsmC/Ohrsf"/>
</dbReference>
<evidence type="ECO:0000313" key="1">
    <source>
        <dbReference type="EMBL" id="TQM38809.1"/>
    </source>
</evidence>
<dbReference type="PANTHER" id="PTHR42830">
    <property type="entry name" value="OSMOTICALLY INDUCIBLE FAMILY PROTEIN"/>
    <property type="match status" value="1"/>
</dbReference>
<proteinExistence type="predicted"/>
<dbReference type="SUPFAM" id="SSF82784">
    <property type="entry name" value="OsmC-like"/>
    <property type="match status" value="1"/>
</dbReference>
<dbReference type="Pfam" id="PF02566">
    <property type="entry name" value="OsmC"/>
    <property type="match status" value="1"/>
</dbReference>
<dbReference type="EMBL" id="VFPH01000002">
    <property type="protein sequence ID" value="TQM38809.1"/>
    <property type="molecule type" value="Genomic_DNA"/>
</dbReference>
<dbReference type="AlphaFoldDB" id="A0A543FYD6"/>
<organism evidence="1 2">
    <name type="scientific">Pseudonocardia cypriaca</name>
    <dbReference type="NCBI Taxonomy" id="882449"/>
    <lineage>
        <taxon>Bacteria</taxon>
        <taxon>Bacillati</taxon>
        <taxon>Actinomycetota</taxon>
        <taxon>Actinomycetes</taxon>
        <taxon>Pseudonocardiales</taxon>
        <taxon>Pseudonocardiaceae</taxon>
        <taxon>Pseudonocardia</taxon>
    </lineage>
</organism>
<dbReference type="RefSeq" id="WP_211362266.1">
    <property type="nucleotide sequence ID" value="NZ_VFPH01000002.1"/>
</dbReference>
<dbReference type="InterPro" id="IPR015946">
    <property type="entry name" value="KH_dom-like_a/b"/>
</dbReference>
<sequence>MSEQPVHAFRALCAWSGSTADGYPAYDRAHRGSAPPAEPELALSSDPAFLGDPARLNPEQLVVLAAASCQLLSFLAVAARARLDVRDYRDDATALLPEAVRPVRLSEIVLRPRITLVEGPTEERVRHLVEVAHRECFIANSLATPVRVEPLIAFVEAG</sequence>
<keyword evidence="2" id="KW-1185">Reference proteome</keyword>
<accession>A0A543FYD6</accession>
<evidence type="ECO:0000313" key="2">
    <source>
        <dbReference type="Proteomes" id="UP000319818"/>
    </source>
</evidence>
<reference evidence="1 2" key="1">
    <citation type="submission" date="2019-06" db="EMBL/GenBank/DDBJ databases">
        <title>Sequencing the genomes of 1000 actinobacteria strains.</title>
        <authorList>
            <person name="Klenk H.-P."/>
        </authorList>
    </citation>
    <scope>NUCLEOTIDE SEQUENCE [LARGE SCALE GENOMIC DNA]</scope>
    <source>
        <strain evidence="1 2">DSM 45511</strain>
    </source>
</reference>
<dbReference type="Proteomes" id="UP000319818">
    <property type="component" value="Unassembled WGS sequence"/>
</dbReference>
<comment type="caution">
    <text evidence="1">The sequence shown here is derived from an EMBL/GenBank/DDBJ whole genome shotgun (WGS) entry which is preliminary data.</text>
</comment>
<dbReference type="PANTHER" id="PTHR42830:SF2">
    <property type="entry name" value="OSMC_OHR FAMILY PROTEIN"/>
    <property type="match status" value="1"/>
</dbReference>
<dbReference type="InterPro" id="IPR003718">
    <property type="entry name" value="OsmC/Ohr_fam"/>
</dbReference>
<dbReference type="InterPro" id="IPR052707">
    <property type="entry name" value="OsmC_Ohr_Peroxiredoxin"/>
</dbReference>
<protein>
    <submittedName>
        <fullName evidence="1">Organic hydroperoxide reductase OsmC/OhrA</fullName>
    </submittedName>
</protein>
<gene>
    <name evidence="1" type="ORF">FB388_6053</name>
</gene>